<feature type="transmembrane region" description="Helical" evidence="10">
    <location>
        <begin position="217"/>
        <end position="240"/>
    </location>
</feature>
<dbReference type="SMART" id="SM01381">
    <property type="entry name" value="7TM_GPCR_Srsx"/>
    <property type="match status" value="1"/>
</dbReference>
<comment type="similarity">
    <text evidence="2 9">Belongs to the G-protein coupled receptor 1 family.</text>
</comment>
<evidence type="ECO:0000256" key="10">
    <source>
        <dbReference type="SAM" id="Phobius"/>
    </source>
</evidence>
<keyword evidence="8 9" id="KW-0807">Transducer</keyword>
<evidence type="ECO:0000256" key="1">
    <source>
        <dbReference type="ARBA" id="ARBA00004141"/>
    </source>
</evidence>
<dbReference type="PRINTS" id="PR00237">
    <property type="entry name" value="GPCRRHODOPSN"/>
</dbReference>
<accession>A0A193KUU3</accession>
<evidence type="ECO:0000256" key="3">
    <source>
        <dbReference type="ARBA" id="ARBA00022692"/>
    </source>
</evidence>
<dbReference type="SUPFAM" id="SSF81321">
    <property type="entry name" value="Family A G protein-coupled receptor-like"/>
    <property type="match status" value="2"/>
</dbReference>
<dbReference type="GO" id="GO:0004983">
    <property type="term" value="F:neuropeptide Y receptor activity"/>
    <property type="evidence" value="ECO:0007669"/>
    <property type="project" value="InterPro"/>
</dbReference>
<dbReference type="PANTHER" id="PTHR24235">
    <property type="entry name" value="NEUROPEPTIDE Y RECEPTOR"/>
    <property type="match status" value="1"/>
</dbReference>
<keyword evidence="5 9" id="KW-0297">G-protein coupled receptor</keyword>
<reference evidence="12" key="1">
    <citation type="journal article" date="2016" name="PLoS Biol.">
        <title>GPCRs Direct Germline Development and Somatic Gonad Function in Planarians.</title>
        <authorList>
            <person name="Saberi A."/>
            <person name="Jamal A."/>
            <person name="Beets I."/>
            <person name="Schoofs L."/>
            <person name="Newmark P.A."/>
        </authorList>
    </citation>
    <scope>NUCLEOTIDE SEQUENCE</scope>
</reference>
<evidence type="ECO:0000256" key="9">
    <source>
        <dbReference type="RuleBase" id="RU000688"/>
    </source>
</evidence>
<feature type="transmembrane region" description="Helical" evidence="10">
    <location>
        <begin position="92"/>
        <end position="113"/>
    </location>
</feature>
<evidence type="ECO:0000256" key="8">
    <source>
        <dbReference type="ARBA" id="ARBA00023224"/>
    </source>
</evidence>
<dbReference type="OrthoDB" id="9046662at2759"/>
<feature type="domain" description="G-protein coupled receptors family 1 profile" evidence="11">
    <location>
        <begin position="71"/>
        <end position="404"/>
    </location>
</feature>
<dbReference type="GO" id="GO:0016020">
    <property type="term" value="C:membrane"/>
    <property type="evidence" value="ECO:0007669"/>
    <property type="project" value="UniProtKB-SubCell"/>
</dbReference>
<feature type="transmembrane region" description="Helical" evidence="10">
    <location>
        <begin position="133"/>
        <end position="152"/>
    </location>
</feature>
<name>A0A193KUU3_SCHMD</name>
<gene>
    <name evidence="12" type="primary">npyr-6</name>
</gene>
<evidence type="ECO:0000256" key="7">
    <source>
        <dbReference type="ARBA" id="ARBA00023170"/>
    </source>
</evidence>
<dbReference type="PROSITE" id="PS50262">
    <property type="entry name" value="G_PROTEIN_RECEP_F1_2"/>
    <property type="match status" value="1"/>
</dbReference>
<sequence>MKNDCDIFPGVNYKDLQSYFSRCIPAYITNRDIFDAVFDEMRVQSQLHLSNSVLGILIAIYVTLMLFGACGSTLVIYAVVHGRSMRSPRNIFIVNLAISDLILCVLTEPFNLIRLLSGQQEWILGDSMCKLSALLQGTNIFVSTISITAIALDRFQVIVHPTITSMDRKAAVKMLAVIWILSIFLASPLIVFSKIKHEGHIQCTEKSQNFAILLSKLIYSMLSAVVQYLVPLIIVIIVYTRICIRIRSRMNLTREPELNVERHISQGCQNQFDDTACQLFSFKRSKRIQEEQRKRRTNILLASIAMIFALSWLPLVSFNILMDIREMRFFMTSTFTSNSLFNLSTNLMSNMLNNSHTEEKLFERNISLQKPDINGVLQGQTVFLIQASCLLAVLSSACINPILYGWLNENFRNEFKLIFRIKTVPNHETKISMISRDLNAYSKLNNNKNL</sequence>
<keyword evidence="3 9" id="KW-0812">Transmembrane</keyword>
<dbReference type="Pfam" id="PF00001">
    <property type="entry name" value="7tm_1"/>
    <property type="match status" value="1"/>
</dbReference>
<dbReference type="AlphaFoldDB" id="A0A193KUU3"/>
<dbReference type="InterPro" id="IPR000276">
    <property type="entry name" value="GPCR_Rhodpsn"/>
</dbReference>
<dbReference type="Gene3D" id="1.20.1070.10">
    <property type="entry name" value="Rhodopsin 7-helix transmembrane proteins"/>
    <property type="match status" value="1"/>
</dbReference>
<evidence type="ECO:0000256" key="6">
    <source>
        <dbReference type="ARBA" id="ARBA00023136"/>
    </source>
</evidence>
<comment type="subcellular location">
    <subcellularLocation>
        <location evidence="1">Membrane</location>
        <topology evidence="1">Multi-pass membrane protein</topology>
    </subcellularLocation>
</comment>
<dbReference type="CDD" id="cd15203">
    <property type="entry name" value="7tmA_NPYR-like"/>
    <property type="match status" value="1"/>
</dbReference>
<evidence type="ECO:0000256" key="5">
    <source>
        <dbReference type="ARBA" id="ARBA00023040"/>
    </source>
</evidence>
<dbReference type="PRINTS" id="PR01012">
    <property type="entry name" value="NRPEPTIDEYR"/>
</dbReference>
<dbReference type="InterPro" id="IPR000611">
    <property type="entry name" value="NPY_rcpt"/>
</dbReference>
<dbReference type="PROSITE" id="PS00237">
    <property type="entry name" value="G_PROTEIN_RECEP_F1_1"/>
    <property type="match status" value="1"/>
</dbReference>
<proteinExistence type="evidence at transcript level"/>
<dbReference type="EMBL" id="KX018980">
    <property type="protein sequence ID" value="ANO39141.1"/>
    <property type="molecule type" value="mRNA"/>
</dbReference>
<dbReference type="PANTHER" id="PTHR24235:SF12">
    <property type="entry name" value="G-PROTEIN COUPLED RECEPTORS FAMILY 1 PROFILE DOMAIN-CONTAINING PROTEIN"/>
    <property type="match status" value="1"/>
</dbReference>
<organism evidence="12">
    <name type="scientific">Schmidtea mediterranea</name>
    <name type="common">Freshwater planarian flatworm</name>
    <dbReference type="NCBI Taxonomy" id="79327"/>
    <lineage>
        <taxon>Eukaryota</taxon>
        <taxon>Metazoa</taxon>
        <taxon>Spiralia</taxon>
        <taxon>Lophotrochozoa</taxon>
        <taxon>Platyhelminthes</taxon>
        <taxon>Rhabditophora</taxon>
        <taxon>Seriata</taxon>
        <taxon>Tricladida</taxon>
        <taxon>Continenticola</taxon>
        <taxon>Geoplanoidea</taxon>
        <taxon>Dugesiidae</taxon>
        <taxon>Schmidtea</taxon>
    </lineage>
</organism>
<feature type="transmembrane region" description="Helical" evidence="10">
    <location>
        <begin position="299"/>
        <end position="322"/>
    </location>
</feature>
<keyword evidence="6 10" id="KW-0472">Membrane</keyword>
<dbReference type="InterPro" id="IPR017452">
    <property type="entry name" value="GPCR_Rhodpsn_7TM"/>
</dbReference>
<evidence type="ECO:0000256" key="2">
    <source>
        <dbReference type="ARBA" id="ARBA00010663"/>
    </source>
</evidence>
<evidence type="ECO:0000313" key="12">
    <source>
        <dbReference type="EMBL" id="ANO39141.1"/>
    </source>
</evidence>
<feature type="transmembrane region" description="Helical" evidence="10">
    <location>
        <begin position="172"/>
        <end position="192"/>
    </location>
</feature>
<evidence type="ECO:0000259" key="11">
    <source>
        <dbReference type="PROSITE" id="PS50262"/>
    </source>
</evidence>
<keyword evidence="4 10" id="KW-1133">Transmembrane helix</keyword>
<evidence type="ECO:0000256" key="4">
    <source>
        <dbReference type="ARBA" id="ARBA00022989"/>
    </source>
</evidence>
<protein>
    <submittedName>
        <fullName evidence="12">NPYR-6</fullName>
    </submittedName>
</protein>
<feature type="transmembrane region" description="Helical" evidence="10">
    <location>
        <begin position="53"/>
        <end position="80"/>
    </location>
</feature>
<keyword evidence="7 9" id="KW-0675">Receptor</keyword>